<protein>
    <submittedName>
        <fullName evidence="1">Uncharacterized protein</fullName>
    </submittedName>
</protein>
<name>A0A2M8BTF3_9BACT</name>
<proteinExistence type="predicted"/>
<dbReference type="Proteomes" id="UP000231196">
    <property type="component" value="Unassembled WGS sequence"/>
</dbReference>
<comment type="caution">
    <text evidence="1">The sequence shown here is derived from an EMBL/GenBank/DDBJ whole genome shotgun (WGS) entry which is preliminary data.</text>
</comment>
<gene>
    <name evidence="1" type="ORF">CO104_04390</name>
</gene>
<dbReference type="EMBL" id="PFUC01000085">
    <property type="protein sequence ID" value="PJB47163.1"/>
    <property type="molecule type" value="Genomic_DNA"/>
</dbReference>
<evidence type="ECO:0000313" key="2">
    <source>
        <dbReference type="Proteomes" id="UP000231196"/>
    </source>
</evidence>
<evidence type="ECO:0000313" key="1">
    <source>
        <dbReference type="EMBL" id="PJB47163.1"/>
    </source>
</evidence>
<reference evidence="2" key="1">
    <citation type="submission" date="2017-09" db="EMBL/GenBank/DDBJ databases">
        <title>Depth-based differentiation of microbial function through sediment-hosted aquifers and enrichment of novel symbionts in the deep terrestrial subsurface.</title>
        <authorList>
            <person name="Probst A.J."/>
            <person name="Ladd B."/>
            <person name="Jarett J.K."/>
            <person name="Geller-Mcgrath D.E."/>
            <person name="Sieber C.M.K."/>
            <person name="Emerson J.B."/>
            <person name="Anantharaman K."/>
            <person name="Thomas B.C."/>
            <person name="Malmstrom R."/>
            <person name="Stieglmeier M."/>
            <person name="Klingl A."/>
            <person name="Woyke T."/>
            <person name="Ryan C.M."/>
            <person name="Banfield J.F."/>
        </authorList>
    </citation>
    <scope>NUCLEOTIDE SEQUENCE [LARGE SCALE GENOMIC DNA]</scope>
</reference>
<sequence length="120" mass="14179">MKPRRHEHFCKQLKKLIKKFRSLEEDLLVADKNAIKLYHEMNIDNNSIERVPGLKKGDIEIFKIKKFACRSLKGKGVQSGTRIIYARSIASGDIEYLEIYYKEKDNTDMNYDFVKEYLKS</sequence>
<dbReference type="AlphaFoldDB" id="A0A2M8BTF3"/>
<organism evidence="1 2">
    <name type="scientific">Candidatus Collierbacteria bacterium CG_4_9_14_3_um_filter_43_16</name>
    <dbReference type="NCBI Taxonomy" id="1974532"/>
    <lineage>
        <taxon>Bacteria</taxon>
        <taxon>Candidatus Collieribacteriota</taxon>
    </lineage>
</organism>
<accession>A0A2M8BTF3</accession>